<dbReference type="PROSITE" id="PS50022">
    <property type="entry name" value="FA58C_3"/>
    <property type="match status" value="1"/>
</dbReference>
<reference evidence="19 20" key="1">
    <citation type="submission" date="2015-02" db="EMBL/GenBank/DDBJ databases">
        <title>Evolution of amylase-binding proteins of oral streptococcal species.</title>
        <authorList>
            <person name="Haase E.M."/>
        </authorList>
    </citation>
    <scope>NUCLEOTIDE SEQUENCE [LARGE SCALE GENOMIC DNA]</scope>
    <source>
        <strain evidence="19 20">UC6950A</strain>
    </source>
</reference>
<dbReference type="EC" id="3.4.21.-" evidence="14"/>
<dbReference type="SMART" id="SM00237">
    <property type="entry name" value="Calx_beta"/>
    <property type="match status" value="1"/>
</dbReference>
<dbReference type="GO" id="GO:0004560">
    <property type="term" value="F:alpha-L-fucosidase activity"/>
    <property type="evidence" value="ECO:0007669"/>
    <property type="project" value="InterPro"/>
</dbReference>
<dbReference type="Gene3D" id="2.10.270.10">
    <property type="entry name" value="Cholin Binding"/>
    <property type="match status" value="1"/>
</dbReference>
<sequence>MKQYFLEKGRIFSIRKLTVGVASVAVGLAFFASGNVAASELVTEPKLEVDSQAKEVADVDHEKEEAVKEEVTEKTEPAVEKVAEEGKTAEVASDLLPEEIPDRAYPDTPVKKMDTAAIVSEKESPQVETKSILKPTEAAPSEAGKENRAIINGGQDLKHINYDGQPATSATMVYSIFSSPLANGGSQRYLNSGSGIFVAPNVILTVAHNFLVKDADTNAGSIRGGDTAKFYYNVGSNTAKNNSLPSSGNTVLFKEKDIHFWNKEKFGEGYKNDLALVVAPVPLSIASPNKAATFTPLAEHREYKAGEPVSIIGYPTDSTSPELKEPIVPGQLYKADGVVKGTEKYDDKGTVGVTYRLTSVSGLSGGGIINGDGKVIGIHQRGTVDNANIAEKDRFGGGLVLSPEQLAWVKEIIDKYGVKGWYQGDNGNRYYFTPEGEMLRNKTAVIGENKYSFDESGVATLLEGVDYGRVVVEHLDQNDNPVKENDTFVEKTEVGTQFDYNYKTEIEKTDFFKKNKEKYEIVSIDGKTVNKQLKDAWEDDYSVVSKAPAGTRVIKVVYKVNKGSFDVHYRLKGTDQELATATVDNNDGKEYEVSFVHRFQAKEIAGYRAVKASQEATIQHKGVNQVIFEYEKIEDPKPVTPATPVVDPKDEETEIGNYGPLPSKAQLDYHKEELAAFIHYGMNTYTNSEWGNGRENPQNFNPTNLDTDQWIKTLKDAGFKRTIMVVKHHDGFVIYPSKYTDHTVAASPWKDGKGDLLEEISKSATKYDMNMGVYLSPWDANNPKYHVSTEKEYNEYYLNQLKEILGNPKYGNNGKFIEVWMDGARGSGAQKVTYTFDEWFKYIKEAEGDIAIFSAQPTSVRWIGNERGIAGDPVWHKVKKAKITDDVKNEYLNHGDPEGDMYSVGEADVSIRSGWFYHDNQQPKSIKDLMDIYFKSVGRGTPLLLNIPPNKEGKFADADVARLQEFRATLDQMYATDFAKGGTVTASSTRKNHLYQASNLTDGKDDTSWALSNDAKTGEFTVDLGQKRRFDVVELKEDIAKGQRISGFKVEVELNGRWVPYGEGSTVGYRRLVQGQPVEAQKIRVTITNSQATPILTNFSVYKTPSSIEKTDGYPLGLDYHSNTTADKANTTWYDESEGVRGTSMWTNQKDASVTYRFNGTKAYVVSTVDPNHGEMSVYVDGQKVADVQTNNAARKRSQMVYETDDLAPGEHTIKLVNKTGKAIATEGIYTLNNAGKGMFELKETTYEVQKGQPVTVTIKRVGGSKGAATVHVVTEPGTGVHGKVYKDTTADLTFQEGETEKTLTIPTIDFTEQADSIFDFKVKMTSASDEALLGFASEATIRVMKAELLQKDQVSHDDQASQLDYSPGWHHETNSSGKYQNTESWASFGRLTEEQKKNASVTAYFYGTGLEIKGFVDPGHGIYKVTLDGRRVEYQDGLGNASEYNGKKYFSGTAATRQGDQTLVRLTGLEEGWHAVTLQLDPKRNDTTKNIGIQVDQFITHGEDSALYTKEELLQTMKNWKDELDKFDQTSLKNTPEARQAFKSNLDKLSEQLSASDAKPQEVLKTATALQTILDKEENYGVEETPAQPEEPNYDKAMASLAEAIQNKTKELGDDKEAKKKLVELSEQALTAIEAAKTQDAVDKALQAALTSINQLQATPKEEPKPEQPAQPEEPNYDKAMASLAEAIQNKSKELGDDKEAKKKLVELSEQALTAIEAAKTQDAVDKALQAALTSINQLQATPKEEPKPEPPAQPEEPKIDYDKAMASLAEAIQNKSKELGSDKEAKKKLVELSEKALTAIEAAKSQDAVDKALQAALTSINQLQATPKEEEKHSNLPTEGVKELNFSQPSLEVVEEVLNFKTVKREDPTLPEGETRVTQVGRAGKERILTEVAPDGSRTKKLSEVLEAAQDEIVLVGTKKEESGKTEAAIHEVPEFTGGVNGSEAAIHEVPEFTGGVNGSEAAIHEAPEFTGGVNGSEAAIHEVPEFTGSVNGSEAAVHRVPNFEGGVPGGAAPIHQVPGFTGGVNGSEAAIHEVATHKDEQSQVAQAISPDKTYQAPANRQNILPETGAKETATLASLGAVGALLGLAAMGKKKEDE</sequence>
<dbReference type="InterPro" id="IPR049964">
    <property type="entry name" value="NanA_rpt"/>
</dbReference>
<evidence type="ECO:0000256" key="2">
    <source>
        <dbReference type="ARBA" id="ARBA00008764"/>
    </source>
</evidence>
<dbReference type="SUPFAM" id="SSF51445">
    <property type="entry name" value="(Trans)glycosidases"/>
    <property type="match status" value="1"/>
</dbReference>
<feature type="region of interest" description="Disordered" evidence="15">
    <location>
        <begin position="1738"/>
        <end position="1759"/>
    </location>
</feature>
<dbReference type="PROSITE" id="PS51109">
    <property type="entry name" value="G5"/>
    <property type="match status" value="1"/>
</dbReference>
<dbReference type="InterPro" id="IPR038081">
    <property type="entry name" value="CalX-like_sf"/>
</dbReference>
<dbReference type="GO" id="GO:0008236">
    <property type="term" value="F:serine-type peptidase activity"/>
    <property type="evidence" value="ECO:0007669"/>
    <property type="project" value="UniProtKB-KW"/>
</dbReference>
<dbReference type="Gene3D" id="3.20.20.80">
    <property type="entry name" value="Glycosidases"/>
    <property type="match status" value="1"/>
</dbReference>
<dbReference type="GO" id="GO:0016139">
    <property type="term" value="P:glycoside catabolic process"/>
    <property type="evidence" value="ECO:0007669"/>
    <property type="project" value="TreeGrafter"/>
</dbReference>
<evidence type="ECO:0000256" key="15">
    <source>
        <dbReference type="SAM" id="MobiDB-lite"/>
    </source>
</evidence>
<evidence type="ECO:0000259" key="18">
    <source>
        <dbReference type="PROSITE" id="PS51109"/>
    </source>
</evidence>
<dbReference type="Pfam" id="PF13365">
    <property type="entry name" value="Trypsin_2"/>
    <property type="match status" value="1"/>
</dbReference>
<proteinExistence type="inferred from homology"/>
<dbReference type="NCBIfam" id="TIGR01167">
    <property type="entry name" value="LPXTG_anchor"/>
    <property type="match status" value="1"/>
</dbReference>
<dbReference type="GO" id="GO:0016020">
    <property type="term" value="C:membrane"/>
    <property type="evidence" value="ECO:0007669"/>
    <property type="project" value="InterPro"/>
</dbReference>
<feature type="region of interest" description="Disordered" evidence="15">
    <location>
        <begin position="639"/>
        <end position="660"/>
    </location>
</feature>
<evidence type="ECO:0000256" key="5">
    <source>
        <dbReference type="ARBA" id="ARBA00022670"/>
    </source>
</evidence>
<dbReference type="InterPro" id="IPR017853">
    <property type="entry name" value="GH"/>
</dbReference>
<dbReference type="SUPFAM" id="SSF50494">
    <property type="entry name" value="Trypsin-like serine proteases"/>
    <property type="match status" value="1"/>
</dbReference>
<dbReference type="Pfam" id="PF03160">
    <property type="entry name" value="Calx-beta"/>
    <property type="match status" value="1"/>
</dbReference>
<evidence type="ECO:0000313" key="19">
    <source>
        <dbReference type="EMBL" id="KJU94740.1"/>
    </source>
</evidence>
<dbReference type="GO" id="GO:0005764">
    <property type="term" value="C:lysosome"/>
    <property type="evidence" value="ECO:0007669"/>
    <property type="project" value="TreeGrafter"/>
</dbReference>
<evidence type="ECO:0000256" key="4">
    <source>
        <dbReference type="ARBA" id="ARBA00022525"/>
    </source>
</evidence>
<dbReference type="Gene3D" id="2.60.120.260">
    <property type="entry name" value="Galactose-binding domain-like"/>
    <property type="match status" value="3"/>
</dbReference>
<comment type="caution">
    <text evidence="19">The sequence shown here is derived from an EMBL/GenBank/DDBJ whole genome shotgun (WGS) entry which is preliminary data.</text>
</comment>
<dbReference type="SUPFAM" id="SSF141072">
    <property type="entry name" value="CalX-like"/>
    <property type="match status" value="1"/>
</dbReference>
<accession>A0A0F3HKT1</accession>
<dbReference type="PANTHER" id="PTHR10030:SF37">
    <property type="entry name" value="ALPHA-L-FUCOSIDASE-RELATED"/>
    <property type="match status" value="1"/>
</dbReference>
<protein>
    <recommendedName>
        <fullName evidence="14">Serine protease</fullName>
        <ecNumber evidence="14">3.4.21.-</ecNumber>
    </recommendedName>
</protein>
<evidence type="ECO:0000256" key="11">
    <source>
        <dbReference type="ARBA" id="ARBA00023088"/>
    </source>
</evidence>
<dbReference type="PROSITE" id="PS50847">
    <property type="entry name" value="GRAM_POS_ANCHORING"/>
    <property type="match status" value="1"/>
</dbReference>
<feature type="region of interest" description="Disordered" evidence="15">
    <location>
        <begin position="1360"/>
        <end position="1380"/>
    </location>
</feature>
<keyword evidence="10" id="KW-0106">Calcium</keyword>
<name>A0A0F3HKT1_9STRE</name>
<dbReference type="PANTHER" id="PTHR10030">
    <property type="entry name" value="ALPHA-L-FUCOSIDASE"/>
    <property type="match status" value="1"/>
</dbReference>
<evidence type="ECO:0000256" key="9">
    <source>
        <dbReference type="ARBA" id="ARBA00022825"/>
    </source>
</evidence>
<feature type="domain" description="F5/8 type C" evidence="16">
    <location>
        <begin position="967"/>
        <end position="1104"/>
    </location>
</feature>
<feature type="region of interest" description="Disordered" evidence="15">
    <location>
        <begin position="121"/>
        <end position="145"/>
    </location>
</feature>
<evidence type="ECO:0000256" key="6">
    <source>
        <dbReference type="ARBA" id="ARBA00022729"/>
    </source>
</evidence>
<dbReference type="SMART" id="SM00812">
    <property type="entry name" value="Alpha_L_fucos"/>
    <property type="match status" value="1"/>
</dbReference>
<comment type="similarity">
    <text evidence="2 14">Belongs to the peptidase S1B family.</text>
</comment>
<dbReference type="InterPro" id="IPR043504">
    <property type="entry name" value="Peptidase_S1_PA_chymotrypsin"/>
</dbReference>
<dbReference type="InterPro" id="IPR003644">
    <property type="entry name" value="Calx_beta"/>
</dbReference>
<keyword evidence="11" id="KW-0572">Peptidoglycan-anchor</keyword>
<dbReference type="SUPFAM" id="SSF49785">
    <property type="entry name" value="Galactose-binding domain-like"/>
    <property type="match status" value="1"/>
</dbReference>
<dbReference type="Pfam" id="PF00754">
    <property type="entry name" value="F5_F8_type_C"/>
    <property type="match status" value="1"/>
</dbReference>
<organism evidence="19 20">
    <name type="scientific">Streptococcus infantis</name>
    <dbReference type="NCBI Taxonomy" id="68892"/>
    <lineage>
        <taxon>Bacteria</taxon>
        <taxon>Bacillati</taxon>
        <taxon>Bacillota</taxon>
        <taxon>Bacilli</taxon>
        <taxon>Lactobacillales</taxon>
        <taxon>Streptococcaceae</taxon>
        <taxon>Streptococcus</taxon>
    </lineage>
</organism>
<dbReference type="Gene3D" id="2.20.230.10">
    <property type="entry name" value="Resuscitation-promoting factor rpfb"/>
    <property type="match status" value="1"/>
</dbReference>
<dbReference type="NCBIfam" id="NF043031">
    <property type="entry name" value="SIALI-17"/>
    <property type="match status" value="5"/>
</dbReference>
<dbReference type="InterPro" id="IPR011098">
    <property type="entry name" value="G5_dom"/>
</dbReference>
<dbReference type="GO" id="GO:0006004">
    <property type="term" value="P:fucose metabolic process"/>
    <property type="evidence" value="ECO:0007669"/>
    <property type="project" value="TreeGrafter"/>
</dbReference>
<evidence type="ECO:0000256" key="12">
    <source>
        <dbReference type="ARBA" id="ARBA00023295"/>
    </source>
</evidence>
<evidence type="ECO:0000256" key="13">
    <source>
        <dbReference type="PROSITE-ProRule" id="PRU00591"/>
    </source>
</evidence>
<evidence type="ECO:0000256" key="1">
    <source>
        <dbReference type="ARBA" id="ARBA00007951"/>
    </source>
</evidence>
<keyword evidence="5 14" id="KW-0645">Protease</keyword>
<comment type="similarity">
    <text evidence="1">Belongs to the glycosyl hydrolase 29 family.</text>
</comment>
<dbReference type="SUPFAM" id="SSF69360">
    <property type="entry name" value="Cell wall binding repeat"/>
    <property type="match status" value="1"/>
</dbReference>
<dbReference type="PATRIC" id="fig|28037.218.peg.391"/>
<dbReference type="RefSeq" id="WP_052696533.1">
    <property type="nucleotide sequence ID" value="NZ_JYOV01000005.1"/>
</dbReference>
<keyword evidence="8 14" id="KW-0378">Hydrolase</keyword>
<keyword evidence="4" id="KW-0964">Secreted</keyword>
<dbReference type="InterPro" id="IPR000933">
    <property type="entry name" value="Glyco_hydro_29"/>
</dbReference>
<dbReference type="InterPro" id="IPR008256">
    <property type="entry name" value="Peptidase_S1B"/>
</dbReference>
<dbReference type="GO" id="GO:0006508">
    <property type="term" value="P:proteolysis"/>
    <property type="evidence" value="ECO:0007669"/>
    <property type="project" value="UniProtKB-KW"/>
</dbReference>
<feature type="repeat" description="Cell wall-binding" evidence="13">
    <location>
        <begin position="418"/>
        <end position="438"/>
    </location>
</feature>
<dbReference type="InterPro" id="IPR019931">
    <property type="entry name" value="LPXTG_anchor"/>
</dbReference>
<feature type="domain" description="Gram-positive cocci surface proteins LPxTG" evidence="17">
    <location>
        <begin position="2067"/>
        <end position="2100"/>
    </location>
</feature>
<dbReference type="InterPro" id="IPR008979">
    <property type="entry name" value="Galactose-bd-like_sf"/>
</dbReference>
<gene>
    <name evidence="19" type="primary">nanA_2</name>
    <name evidence="19" type="ORF">TZ96_00400</name>
</gene>
<evidence type="ECO:0000313" key="20">
    <source>
        <dbReference type="Proteomes" id="UP000033405"/>
    </source>
</evidence>
<dbReference type="InterPro" id="IPR005877">
    <property type="entry name" value="YSIRK_signal_dom"/>
</dbReference>
<keyword evidence="9 14" id="KW-0720">Serine protease</keyword>
<evidence type="ECO:0000259" key="17">
    <source>
        <dbReference type="PROSITE" id="PS50847"/>
    </source>
</evidence>
<evidence type="ECO:0000256" key="7">
    <source>
        <dbReference type="ARBA" id="ARBA00022737"/>
    </source>
</evidence>
<dbReference type="Pfam" id="PF01120">
    <property type="entry name" value="Alpha_L_fucos"/>
    <property type="match status" value="1"/>
</dbReference>
<dbReference type="InterPro" id="IPR018337">
    <property type="entry name" value="Cell_wall/Cho-bd_repeat"/>
</dbReference>
<dbReference type="NCBIfam" id="TIGR01168">
    <property type="entry name" value="YSIRK_signal"/>
    <property type="match status" value="1"/>
</dbReference>
<dbReference type="SMART" id="SM01208">
    <property type="entry name" value="G5"/>
    <property type="match status" value="1"/>
</dbReference>
<dbReference type="Gene3D" id="2.60.40.2030">
    <property type="match status" value="1"/>
</dbReference>
<dbReference type="InterPro" id="IPR009003">
    <property type="entry name" value="Peptidase_S1_PA"/>
</dbReference>
<evidence type="ECO:0000256" key="14">
    <source>
        <dbReference type="RuleBase" id="RU004296"/>
    </source>
</evidence>
<evidence type="ECO:0000259" key="16">
    <source>
        <dbReference type="PROSITE" id="PS50022"/>
    </source>
</evidence>
<dbReference type="Pfam" id="PF04650">
    <property type="entry name" value="YSIRK_signal"/>
    <property type="match status" value="1"/>
</dbReference>
<keyword evidence="7" id="KW-0677">Repeat</keyword>
<dbReference type="GO" id="GO:0007154">
    <property type="term" value="P:cell communication"/>
    <property type="evidence" value="ECO:0007669"/>
    <property type="project" value="InterPro"/>
</dbReference>
<dbReference type="InterPro" id="IPR057739">
    <property type="entry name" value="Glyco_hydro_29_N"/>
</dbReference>
<keyword evidence="12 19" id="KW-0326">Glycosidase</keyword>
<evidence type="ECO:0000256" key="10">
    <source>
        <dbReference type="ARBA" id="ARBA00022837"/>
    </source>
</evidence>
<evidence type="ECO:0000256" key="3">
    <source>
        <dbReference type="ARBA" id="ARBA00022512"/>
    </source>
</evidence>
<keyword evidence="3" id="KW-0134">Cell wall</keyword>
<dbReference type="PROSITE" id="PS51170">
    <property type="entry name" value="CW"/>
    <property type="match status" value="1"/>
</dbReference>
<dbReference type="EMBL" id="JYOV01000005">
    <property type="protein sequence ID" value="KJU94740.1"/>
    <property type="molecule type" value="Genomic_DNA"/>
</dbReference>
<keyword evidence="6" id="KW-0732">Signal</keyword>
<dbReference type="PRINTS" id="PR00839">
    <property type="entry name" value="V8PROTEASE"/>
</dbReference>
<feature type="domain" description="G5" evidence="18">
    <location>
        <begin position="1846"/>
        <end position="1922"/>
    </location>
</feature>
<dbReference type="FunFam" id="3.20.20.80:FF:000052">
    <property type="entry name" value="Putative alpha-L-fucosidase 1"/>
    <property type="match status" value="1"/>
</dbReference>
<dbReference type="InterPro" id="IPR000421">
    <property type="entry name" value="FA58C"/>
</dbReference>
<dbReference type="Proteomes" id="UP000033405">
    <property type="component" value="Unassembled WGS sequence"/>
</dbReference>
<dbReference type="Gene3D" id="2.40.10.10">
    <property type="entry name" value="Trypsin-like serine proteases"/>
    <property type="match status" value="2"/>
</dbReference>
<evidence type="ECO:0000256" key="8">
    <source>
        <dbReference type="ARBA" id="ARBA00022801"/>
    </source>
</evidence>
<feature type="region of interest" description="Disordered" evidence="15">
    <location>
        <begin position="1655"/>
        <end position="1676"/>
    </location>
</feature>
<dbReference type="Pfam" id="PF07501">
    <property type="entry name" value="G5"/>
    <property type="match status" value="1"/>
</dbReference>